<dbReference type="OrthoDB" id="9802264at2"/>
<dbReference type="PANTHER" id="PTHR43776:SF8">
    <property type="entry name" value="ABC TRANSPORTER, ATP-BINDING PROTEIN"/>
    <property type="match status" value="1"/>
</dbReference>
<comment type="similarity">
    <text evidence="1">Belongs to the ABC transporter superfamily.</text>
</comment>
<evidence type="ECO:0000256" key="3">
    <source>
        <dbReference type="ARBA" id="ARBA00022741"/>
    </source>
</evidence>
<dbReference type="Pfam" id="PF00005">
    <property type="entry name" value="ABC_tran"/>
    <property type="match status" value="1"/>
</dbReference>
<dbReference type="NCBIfam" id="NF008453">
    <property type="entry name" value="PRK11308.1"/>
    <property type="match status" value="1"/>
</dbReference>
<keyword evidence="7" id="KW-1185">Reference proteome</keyword>
<reference evidence="6 7" key="1">
    <citation type="submission" date="2019-07" db="EMBL/GenBank/DDBJ databases">
        <authorList>
            <person name="Park Y.J."/>
            <person name="Jeong S.E."/>
            <person name="Jung H.S."/>
        </authorList>
    </citation>
    <scope>NUCLEOTIDE SEQUENCE [LARGE SCALE GENOMIC DNA]</scope>
    <source>
        <strain evidence="7">P16(2019)</strain>
    </source>
</reference>
<evidence type="ECO:0000256" key="1">
    <source>
        <dbReference type="ARBA" id="ARBA00005417"/>
    </source>
</evidence>
<gene>
    <name evidence="6" type="ORF">FN960_14805</name>
</gene>
<dbReference type="SMART" id="SM00382">
    <property type="entry name" value="AAA"/>
    <property type="match status" value="1"/>
</dbReference>
<dbReference type="CDD" id="cd03257">
    <property type="entry name" value="ABC_NikE_OppD_transporters"/>
    <property type="match status" value="1"/>
</dbReference>
<dbReference type="EMBL" id="VLXZ01000009">
    <property type="protein sequence ID" value="TSB45753.1"/>
    <property type="molecule type" value="Genomic_DNA"/>
</dbReference>
<dbReference type="SUPFAM" id="SSF52540">
    <property type="entry name" value="P-loop containing nucleoside triphosphate hydrolases"/>
    <property type="match status" value="1"/>
</dbReference>
<dbReference type="AlphaFoldDB" id="A0A553ZWE9"/>
<sequence>MRFGISLRRRLTNLTSSPHLLELKNMKTYFSGSGGLLSRNKQQVKAVDGVSFHLKKGETLGIVGESGCGKSTMGRTIIQLEKATDGLISFEGEEINQYKGKQLRGIRQDMQMIFQDPFGSLNPRITVGSMLTEIIKVHKVVPADQSKSYILKLLDDVGLQPDHFWRYPHEFSGGQRQRVSIARALAVKPKLIICDEAVSALDVSVQAQVLNLLKRLKSEYELTYLFISHDLSVVKHISDRVAVMYLGTIVELASKDQLYNKPRHPYTEALFSAIPEVTINKKKRILLKGDIPSPLNIPSGCRFHTRCPMATDYCKAEQPELREIEPGHFSACHYS</sequence>
<dbReference type="InterPro" id="IPR003593">
    <property type="entry name" value="AAA+_ATPase"/>
</dbReference>
<keyword evidence="2" id="KW-0813">Transport</keyword>
<keyword evidence="4 6" id="KW-0067">ATP-binding</keyword>
<organism evidence="6 7">
    <name type="scientific">Alkalicoccobacillus porphyridii</name>
    <dbReference type="NCBI Taxonomy" id="2597270"/>
    <lineage>
        <taxon>Bacteria</taxon>
        <taxon>Bacillati</taxon>
        <taxon>Bacillota</taxon>
        <taxon>Bacilli</taxon>
        <taxon>Bacillales</taxon>
        <taxon>Bacillaceae</taxon>
        <taxon>Alkalicoccobacillus</taxon>
    </lineage>
</organism>
<dbReference type="GO" id="GO:0005524">
    <property type="term" value="F:ATP binding"/>
    <property type="evidence" value="ECO:0007669"/>
    <property type="project" value="UniProtKB-KW"/>
</dbReference>
<dbReference type="PROSITE" id="PS50893">
    <property type="entry name" value="ABC_TRANSPORTER_2"/>
    <property type="match status" value="1"/>
</dbReference>
<dbReference type="InterPro" id="IPR027417">
    <property type="entry name" value="P-loop_NTPase"/>
</dbReference>
<dbReference type="PANTHER" id="PTHR43776">
    <property type="entry name" value="TRANSPORT ATP-BINDING PROTEIN"/>
    <property type="match status" value="1"/>
</dbReference>
<evidence type="ECO:0000313" key="6">
    <source>
        <dbReference type="EMBL" id="TSB45753.1"/>
    </source>
</evidence>
<feature type="domain" description="ABC transporter" evidence="5">
    <location>
        <begin position="21"/>
        <end position="271"/>
    </location>
</feature>
<name>A0A553ZWE9_9BACI</name>
<dbReference type="Proteomes" id="UP000318521">
    <property type="component" value="Unassembled WGS sequence"/>
</dbReference>
<dbReference type="GO" id="GO:0055085">
    <property type="term" value="P:transmembrane transport"/>
    <property type="evidence" value="ECO:0007669"/>
    <property type="project" value="UniProtKB-ARBA"/>
</dbReference>
<dbReference type="NCBIfam" id="TIGR01727">
    <property type="entry name" value="oligo_HPY"/>
    <property type="match status" value="1"/>
</dbReference>
<proteinExistence type="inferred from homology"/>
<evidence type="ECO:0000259" key="5">
    <source>
        <dbReference type="PROSITE" id="PS50893"/>
    </source>
</evidence>
<dbReference type="GO" id="GO:0016887">
    <property type="term" value="F:ATP hydrolysis activity"/>
    <property type="evidence" value="ECO:0007669"/>
    <property type="project" value="InterPro"/>
</dbReference>
<accession>A0A553ZWE9</accession>
<dbReference type="GO" id="GO:0015833">
    <property type="term" value="P:peptide transport"/>
    <property type="evidence" value="ECO:0007669"/>
    <property type="project" value="InterPro"/>
</dbReference>
<evidence type="ECO:0000256" key="4">
    <source>
        <dbReference type="ARBA" id="ARBA00022840"/>
    </source>
</evidence>
<evidence type="ECO:0000256" key="2">
    <source>
        <dbReference type="ARBA" id="ARBA00022448"/>
    </source>
</evidence>
<dbReference type="InterPro" id="IPR050319">
    <property type="entry name" value="ABC_transp_ATP-bind"/>
</dbReference>
<protein>
    <submittedName>
        <fullName evidence="6">Dipeptide ABC transporter ATP-binding protein</fullName>
    </submittedName>
</protein>
<dbReference type="PROSITE" id="PS00211">
    <property type="entry name" value="ABC_TRANSPORTER_1"/>
    <property type="match status" value="1"/>
</dbReference>
<comment type="caution">
    <text evidence="6">The sequence shown here is derived from an EMBL/GenBank/DDBJ whole genome shotgun (WGS) entry which is preliminary data.</text>
</comment>
<dbReference type="Pfam" id="PF08352">
    <property type="entry name" value="oligo_HPY"/>
    <property type="match status" value="1"/>
</dbReference>
<dbReference type="InterPro" id="IPR003439">
    <property type="entry name" value="ABC_transporter-like_ATP-bd"/>
</dbReference>
<evidence type="ECO:0000313" key="7">
    <source>
        <dbReference type="Proteomes" id="UP000318521"/>
    </source>
</evidence>
<dbReference type="FunFam" id="3.40.50.300:FF:000016">
    <property type="entry name" value="Oligopeptide ABC transporter ATP-binding component"/>
    <property type="match status" value="1"/>
</dbReference>
<keyword evidence="3" id="KW-0547">Nucleotide-binding</keyword>
<dbReference type="Gene3D" id="3.40.50.300">
    <property type="entry name" value="P-loop containing nucleotide triphosphate hydrolases"/>
    <property type="match status" value="1"/>
</dbReference>
<dbReference type="InterPro" id="IPR017871">
    <property type="entry name" value="ABC_transporter-like_CS"/>
</dbReference>
<dbReference type="InterPro" id="IPR013563">
    <property type="entry name" value="Oligopep_ABC_C"/>
</dbReference>